<dbReference type="AlphaFoldDB" id="A0A420YJE3"/>
<dbReference type="EMBL" id="QVQW01000006">
    <property type="protein sequence ID" value="RKU48008.1"/>
    <property type="molecule type" value="Genomic_DNA"/>
</dbReference>
<evidence type="ECO:0000313" key="3">
    <source>
        <dbReference type="Proteomes" id="UP000275385"/>
    </source>
</evidence>
<evidence type="ECO:0000256" key="1">
    <source>
        <dbReference type="SAM" id="MobiDB-lite"/>
    </source>
</evidence>
<comment type="caution">
    <text evidence="2">The sequence shown here is derived from an EMBL/GenBank/DDBJ whole genome shotgun (WGS) entry which is preliminary data.</text>
</comment>
<feature type="compositionally biased region" description="Basic and acidic residues" evidence="1">
    <location>
        <begin position="227"/>
        <end position="254"/>
    </location>
</feature>
<dbReference type="InterPro" id="IPR053030">
    <property type="entry name" value="Ribosomal_biogenesis_FAF1-like"/>
</dbReference>
<gene>
    <name evidence="2" type="ORF">DL546_006411</name>
</gene>
<proteinExistence type="predicted"/>
<evidence type="ECO:0000313" key="2">
    <source>
        <dbReference type="EMBL" id="RKU48008.1"/>
    </source>
</evidence>
<dbReference type="PANTHER" id="PTHR28096">
    <property type="entry name" value="PROTEIN FAF1"/>
    <property type="match status" value="1"/>
</dbReference>
<feature type="region of interest" description="Disordered" evidence="1">
    <location>
        <begin position="154"/>
        <end position="175"/>
    </location>
</feature>
<dbReference type="GO" id="GO:0000462">
    <property type="term" value="P:maturation of SSU-rRNA from tricistronic rRNA transcript (SSU-rRNA, 5.8S rRNA, LSU-rRNA)"/>
    <property type="evidence" value="ECO:0007669"/>
    <property type="project" value="TreeGrafter"/>
</dbReference>
<accession>A0A420YJE3</accession>
<feature type="compositionally biased region" description="Basic residues" evidence="1">
    <location>
        <begin position="290"/>
        <end position="304"/>
    </location>
</feature>
<dbReference type="STRING" id="177199.A0A420YJE3"/>
<protein>
    <submittedName>
        <fullName evidence="2">Uncharacterized protein</fullName>
    </submittedName>
</protein>
<dbReference type="OrthoDB" id="5556956at2759"/>
<feature type="region of interest" description="Disordered" evidence="1">
    <location>
        <begin position="217"/>
        <end position="304"/>
    </location>
</feature>
<sequence length="304" mass="33155">MSKVLGKRKTREVVESAEEVLDAQEIFRRHFEAQFKPLPVVAPVRAAPAAEEEDEVDVSEEEEGSEWDGLSEEDDDNNQVEVIDHASTTLQASTMSKSELKRFMSSRLSDLSSTTTAITPTPKNTDPQDEDAPSLLANDLALQRLLSESSLLSKATPNPMFYPSSDTGSNPASRPFAAGKLRVATTDLRLQALGSKTSLLKQAKMPMGMRKGINAAVAGREAKRRREAKENGIVLEREEKKDTRQRTGGRREGDVDAPAVGRLKGAQLTLSKRDIMSIQGPPTGMGGRDKKSRGRGGGGKKKRR</sequence>
<dbReference type="Proteomes" id="UP000275385">
    <property type="component" value="Unassembled WGS sequence"/>
</dbReference>
<reference evidence="2 3" key="1">
    <citation type="submission" date="2018-08" db="EMBL/GenBank/DDBJ databases">
        <title>Draft genome of the lignicolous fungus Coniochaeta pulveracea.</title>
        <authorList>
            <person name="Borstlap C.J."/>
            <person name="De Witt R.N."/>
            <person name="Botha A."/>
            <person name="Volschenk H."/>
        </authorList>
    </citation>
    <scope>NUCLEOTIDE SEQUENCE [LARGE SCALE GENOMIC DNA]</scope>
    <source>
        <strain evidence="2 3">CAB683</strain>
    </source>
</reference>
<keyword evidence="3" id="KW-1185">Reference proteome</keyword>
<feature type="compositionally biased region" description="Polar residues" evidence="1">
    <location>
        <begin position="86"/>
        <end position="97"/>
    </location>
</feature>
<dbReference type="PANTHER" id="PTHR28096:SF1">
    <property type="entry name" value="PROTEIN FAF1"/>
    <property type="match status" value="1"/>
</dbReference>
<feature type="compositionally biased region" description="Low complexity" evidence="1">
    <location>
        <begin position="105"/>
        <end position="125"/>
    </location>
</feature>
<name>A0A420YJE3_9PEZI</name>
<organism evidence="2 3">
    <name type="scientific">Coniochaeta pulveracea</name>
    <dbReference type="NCBI Taxonomy" id="177199"/>
    <lineage>
        <taxon>Eukaryota</taxon>
        <taxon>Fungi</taxon>
        <taxon>Dikarya</taxon>
        <taxon>Ascomycota</taxon>
        <taxon>Pezizomycotina</taxon>
        <taxon>Sordariomycetes</taxon>
        <taxon>Sordariomycetidae</taxon>
        <taxon>Coniochaetales</taxon>
        <taxon>Coniochaetaceae</taxon>
        <taxon>Coniochaeta</taxon>
    </lineage>
</organism>
<feature type="compositionally biased region" description="Acidic residues" evidence="1">
    <location>
        <begin position="50"/>
        <end position="78"/>
    </location>
</feature>
<dbReference type="GO" id="GO:0005730">
    <property type="term" value="C:nucleolus"/>
    <property type="evidence" value="ECO:0007669"/>
    <property type="project" value="TreeGrafter"/>
</dbReference>
<feature type="region of interest" description="Disordered" evidence="1">
    <location>
        <begin position="46"/>
        <end position="133"/>
    </location>
</feature>